<feature type="compositionally biased region" description="Low complexity" evidence="2">
    <location>
        <begin position="45"/>
        <end position="59"/>
    </location>
</feature>
<dbReference type="EMBL" id="BEYU01000034">
    <property type="protein sequence ID" value="GBG27646.1"/>
    <property type="molecule type" value="Genomic_DNA"/>
</dbReference>
<keyword evidence="1" id="KW-0802">TPR repeat</keyword>
<feature type="region of interest" description="Disordered" evidence="2">
    <location>
        <begin position="405"/>
        <end position="429"/>
    </location>
</feature>
<feature type="region of interest" description="Disordered" evidence="2">
    <location>
        <begin position="1"/>
        <end position="104"/>
    </location>
</feature>
<proteinExistence type="predicted"/>
<sequence>MEDEASAEAVQQQQQQQRQRDAGEEGAKAETAGIYEDATAGEIGSSSSNNNNNNNNNNSGVNSCSTGMATNDTDTKTKTNGDILHGTSNNSSNGSNKVVDEEGSSFAQEIVDEVVASVVAQDAVKSQGSGSSQDAEEESLSICVDDEDLKAVASEDAETPATIVRTPTDSEVNAEDQGAQEKDNSQSGNALLSTPQPPEPTKTQAKVVASDASHDEESTLEDMGSTEDEEEALFLFDANREAHRLFAMAPQHAAAESSSLGEDASLRMGELIEIVQRLEQDSGDIVSDPVRIVRVLEILTDCRRTNDTCVWPNLEQPVLFKDVRDFVAIFGPAHVAFKRAHGSLFDKFGFVRPEFWGNATRGTESSHLFADLDAFLCATNAHLYKPKPGPCSLCGLSSHASAHSSEAASAVRDHESSSDGSSQGLTNPDELDFLLRKGADRFQKGARDEAENIFRDVWERAERNVAYQIDYGAEAKTSQPTTNLVYKGLLQHDARAAWCKCIACSSLRAQARALGNIGHIYSDRKKVPEAVELYEQSLPILREMGMWKQEPIVLSSLTQCAYLANDAALGGHYGVEYMGTVTQSNDRANLMRRLGDLGAIEAAGRLPKDEVLGILRAGDLALQRSTYPERAAAMYLRSVHLARCLPSDLVEVNALIRAGCSLYMMNRLRAAIMYLERAVLLLRSNNASPENRHVSRQRVELHNLALSFVNQATNKAGFASPATQSAANLFM</sequence>
<name>A0A2R5G9D8_9STRA</name>
<dbReference type="Pfam" id="PF13374">
    <property type="entry name" value="TPR_10"/>
    <property type="match status" value="1"/>
</dbReference>
<reference evidence="3 4" key="1">
    <citation type="submission" date="2017-12" db="EMBL/GenBank/DDBJ databases">
        <title>Sequencing, de novo assembly and annotation of complete genome of a new Thraustochytrid species, strain FCC1311.</title>
        <authorList>
            <person name="Sedici K."/>
            <person name="Godart F."/>
            <person name="Aiese Cigliano R."/>
            <person name="Sanseverino W."/>
            <person name="Barakat M."/>
            <person name="Ortet P."/>
            <person name="Marechal E."/>
            <person name="Cagnac O."/>
            <person name="Amato A."/>
        </authorList>
    </citation>
    <scope>NUCLEOTIDE SEQUENCE [LARGE SCALE GENOMIC DNA]</scope>
</reference>
<dbReference type="Proteomes" id="UP000241890">
    <property type="component" value="Unassembled WGS sequence"/>
</dbReference>
<feature type="compositionally biased region" description="Polar residues" evidence="2">
    <location>
        <begin position="60"/>
        <end position="69"/>
    </location>
</feature>
<feature type="compositionally biased region" description="Basic and acidic residues" evidence="2">
    <location>
        <begin position="18"/>
        <end position="28"/>
    </location>
</feature>
<dbReference type="SUPFAM" id="SSF48452">
    <property type="entry name" value="TPR-like"/>
    <property type="match status" value="1"/>
</dbReference>
<keyword evidence="4" id="KW-1185">Reference proteome</keyword>
<feature type="compositionally biased region" description="Polar residues" evidence="2">
    <location>
        <begin position="185"/>
        <end position="194"/>
    </location>
</feature>
<gene>
    <name evidence="3" type="ORF">FCC1311_038692</name>
</gene>
<dbReference type="Gene3D" id="1.25.40.10">
    <property type="entry name" value="Tetratricopeptide repeat domain"/>
    <property type="match status" value="1"/>
</dbReference>
<evidence type="ECO:0000313" key="3">
    <source>
        <dbReference type="EMBL" id="GBG27646.1"/>
    </source>
</evidence>
<feature type="compositionally biased region" description="Polar residues" evidence="2">
    <location>
        <begin position="124"/>
        <end position="133"/>
    </location>
</feature>
<feature type="repeat" description="TPR" evidence="1">
    <location>
        <begin position="511"/>
        <end position="544"/>
    </location>
</feature>
<feature type="region of interest" description="Disordered" evidence="2">
    <location>
        <begin position="124"/>
        <end position="226"/>
    </location>
</feature>
<dbReference type="InterPro" id="IPR011990">
    <property type="entry name" value="TPR-like_helical_dom_sf"/>
</dbReference>
<dbReference type="InterPro" id="IPR019734">
    <property type="entry name" value="TPR_rpt"/>
</dbReference>
<evidence type="ECO:0000256" key="1">
    <source>
        <dbReference type="PROSITE-ProRule" id="PRU00339"/>
    </source>
</evidence>
<dbReference type="SMART" id="SM00028">
    <property type="entry name" value="TPR"/>
    <property type="match status" value="2"/>
</dbReference>
<evidence type="ECO:0000256" key="2">
    <source>
        <dbReference type="SAM" id="MobiDB-lite"/>
    </source>
</evidence>
<feature type="compositionally biased region" description="Acidic residues" evidence="2">
    <location>
        <begin position="134"/>
        <end position="148"/>
    </location>
</feature>
<dbReference type="OrthoDB" id="67310at2759"/>
<dbReference type="PROSITE" id="PS50005">
    <property type="entry name" value="TPR"/>
    <property type="match status" value="1"/>
</dbReference>
<comment type="caution">
    <text evidence="3">The sequence shown here is derived from an EMBL/GenBank/DDBJ whole genome shotgun (WGS) entry which is preliminary data.</text>
</comment>
<dbReference type="AlphaFoldDB" id="A0A2R5G9D8"/>
<organism evidence="3 4">
    <name type="scientific">Hondaea fermentalgiana</name>
    <dbReference type="NCBI Taxonomy" id="2315210"/>
    <lineage>
        <taxon>Eukaryota</taxon>
        <taxon>Sar</taxon>
        <taxon>Stramenopiles</taxon>
        <taxon>Bigyra</taxon>
        <taxon>Labyrinthulomycetes</taxon>
        <taxon>Thraustochytrida</taxon>
        <taxon>Thraustochytriidae</taxon>
        <taxon>Hondaea</taxon>
    </lineage>
</organism>
<protein>
    <submittedName>
        <fullName evidence="3">Uncharacterized protein</fullName>
    </submittedName>
</protein>
<accession>A0A2R5G9D8</accession>
<dbReference type="InParanoid" id="A0A2R5G9D8"/>
<evidence type="ECO:0000313" key="4">
    <source>
        <dbReference type="Proteomes" id="UP000241890"/>
    </source>
</evidence>